<protein>
    <submittedName>
        <fullName evidence="6">ABC transporter ATP-binding protein</fullName>
    </submittedName>
</protein>
<evidence type="ECO:0000256" key="1">
    <source>
        <dbReference type="ARBA" id="ARBA00005417"/>
    </source>
</evidence>
<proteinExistence type="inferred from homology"/>
<dbReference type="EMBL" id="JACAGK010000001">
    <property type="protein sequence ID" value="MDM1046746.1"/>
    <property type="molecule type" value="Genomic_DNA"/>
</dbReference>
<name>A0ABT7NHS8_9SPHI</name>
<dbReference type="RefSeq" id="WP_286650105.1">
    <property type="nucleotide sequence ID" value="NZ_JACAGK010000001.1"/>
</dbReference>
<keyword evidence="3" id="KW-0547">Nucleotide-binding</keyword>
<reference evidence="6" key="1">
    <citation type="submission" date="2020-06" db="EMBL/GenBank/DDBJ databases">
        <authorList>
            <person name="Dong N."/>
        </authorList>
    </citation>
    <scope>NUCLEOTIDE SEQUENCE</scope>
    <source>
        <strain evidence="6">R1692</strain>
    </source>
</reference>
<evidence type="ECO:0000256" key="4">
    <source>
        <dbReference type="ARBA" id="ARBA00022840"/>
    </source>
</evidence>
<sequence>MQETIIEFQSVSKRYGNHHAVQDLDLQITKGEIFGLLGPNGAGKTTTMFMILGLIEPTQGQINVMGRSPYRSAIHVKREIGYLADTIGFYEQMSAKDNLSFIARLNQVPSQHLDRRVEDLLDLVGLSNVANKKAGTYSRGMKQRLGIAQALIKRPQILIMDEPTLGLDPRGVEELLNLVQQLNQQYGMTVIISSHQLDQVQKICDRVGIFVHGKLQAIGSIKELSEQLSLQLGHNCIIKWHKEATVDTEALDGLLRSRFASSQTSWEQNSLSITTTEYLTPQLVAWCSSQGLPIMQVQSNELTLQEIYGKYFENEKSRTKSTAV</sequence>
<dbReference type="GO" id="GO:0005524">
    <property type="term" value="F:ATP binding"/>
    <property type="evidence" value="ECO:0007669"/>
    <property type="project" value="UniProtKB-KW"/>
</dbReference>
<dbReference type="InterPro" id="IPR003439">
    <property type="entry name" value="ABC_transporter-like_ATP-bd"/>
</dbReference>
<dbReference type="InterPro" id="IPR003593">
    <property type="entry name" value="AAA+_ATPase"/>
</dbReference>
<keyword evidence="7" id="KW-1185">Reference proteome</keyword>
<dbReference type="SMART" id="SM00382">
    <property type="entry name" value="AAA"/>
    <property type="match status" value="1"/>
</dbReference>
<evidence type="ECO:0000259" key="5">
    <source>
        <dbReference type="PROSITE" id="PS50893"/>
    </source>
</evidence>
<evidence type="ECO:0000256" key="2">
    <source>
        <dbReference type="ARBA" id="ARBA00022448"/>
    </source>
</evidence>
<dbReference type="PANTHER" id="PTHR43335:SF4">
    <property type="entry name" value="ABC TRANSPORTER, ATP-BINDING PROTEIN"/>
    <property type="match status" value="1"/>
</dbReference>
<comment type="caution">
    <text evidence="6">The sequence shown here is derived from an EMBL/GenBank/DDBJ whole genome shotgun (WGS) entry which is preliminary data.</text>
</comment>
<dbReference type="PANTHER" id="PTHR43335">
    <property type="entry name" value="ABC TRANSPORTER, ATP-BINDING PROTEIN"/>
    <property type="match status" value="1"/>
</dbReference>
<feature type="domain" description="ABC transporter" evidence="5">
    <location>
        <begin position="6"/>
        <end position="237"/>
    </location>
</feature>
<dbReference type="Pfam" id="PF00005">
    <property type="entry name" value="ABC_tran"/>
    <property type="match status" value="1"/>
</dbReference>
<dbReference type="SUPFAM" id="SSF52540">
    <property type="entry name" value="P-loop containing nucleoside triphosphate hydrolases"/>
    <property type="match status" value="1"/>
</dbReference>
<dbReference type="PROSITE" id="PS50893">
    <property type="entry name" value="ABC_TRANSPORTER_2"/>
    <property type="match status" value="1"/>
</dbReference>
<evidence type="ECO:0000313" key="6">
    <source>
        <dbReference type="EMBL" id="MDM1046746.1"/>
    </source>
</evidence>
<dbReference type="Gene3D" id="3.40.50.300">
    <property type="entry name" value="P-loop containing nucleotide triphosphate hydrolases"/>
    <property type="match status" value="1"/>
</dbReference>
<keyword evidence="2" id="KW-0813">Transport</keyword>
<evidence type="ECO:0000256" key="3">
    <source>
        <dbReference type="ARBA" id="ARBA00022741"/>
    </source>
</evidence>
<dbReference type="Proteomes" id="UP001170954">
    <property type="component" value="Unassembled WGS sequence"/>
</dbReference>
<comment type="similarity">
    <text evidence="1">Belongs to the ABC transporter superfamily.</text>
</comment>
<evidence type="ECO:0000313" key="7">
    <source>
        <dbReference type="Proteomes" id="UP001170954"/>
    </source>
</evidence>
<keyword evidence="4 6" id="KW-0067">ATP-binding</keyword>
<accession>A0ABT7NHS8</accession>
<dbReference type="InterPro" id="IPR027417">
    <property type="entry name" value="P-loop_NTPase"/>
</dbReference>
<organism evidence="6 7">
    <name type="scientific">Sphingobacterium hotanense</name>
    <dbReference type="NCBI Taxonomy" id="649196"/>
    <lineage>
        <taxon>Bacteria</taxon>
        <taxon>Pseudomonadati</taxon>
        <taxon>Bacteroidota</taxon>
        <taxon>Sphingobacteriia</taxon>
        <taxon>Sphingobacteriales</taxon>
        <taxon>Sphingobacteriaceae</taxon>
        <taxon>Sphingobacterium</taxon>
    </lineage>
</organism>
<gene>
    <name evidence="6" type="ORF">HX018_00580</name>
</gene>
<reference evidence="6" key="2">
    <citation type="journal article" date="2022" name="Sci. Total Environ.">
        <title>Prevalence, transmission, and molecular epidemiology of tet(X)-positive bacteria among humans, animals, and environmental niches in China: An epidemiological, and genomic-based study.</title>
        <authorList>
            <person name="Dong N."/>
            <person name="Zeng Y."/>
            <person name="Cai C."/>
            <person name="Sun C."/>
            <person name="Lu J."/>
            <person name="Liu C."/>
            <person name="Zhou H."/>
            <person name="Sun Q."/>
            <person name="Shu L."/>
            <person name="Wang H."/>
            <person name="Wang Y."/>
            <person name="Wang S."/>
            <person name="Wu C."/>
            <person name="Chan E.W."/>
            <person name="Chen G."/>
            <person name="Shen Z."/>
            <person name="Chen S."/>
            <person name="Zhang R."/>
        </authorList>
    </citation>
    <scope>NUCLEOTIDE SEQUENCE</scope>
    <source>
        <strain evidence="6">R1692</strain>
    </source>
</reference>